<feature type="chain" id="PRO_5036366692" evidence="2">
    <location>
        <begin position="17"/>
        <end position="147"/>
    </location>
</feature>
<comment type="caution">
    <text evidence="4">The sequence shown here is derived from an EMBL/GenBank/DDBJ whole genome shotgun (WGS) entry which is preliminary data.</text>
</comment>
<reference evidence="4 5" key="1">
    <citation type="submission" date="2019-05" db="EMBL/GenBank/DDBJ databases">
        <title>Emergence of the Ug99 lineage of the wheat stem rust pathogen through somatic hybridization.</title>
        <authorList>
            <person name="Li F."/>
            <person name="Upadhyaya N.M."/>
            <person name="Sperschneider J."/>
            <person name="Matny O."/>
            <person name="Nguyen-Phuc H."/>
            <person name="Mago R."/>
            <person name="Raley C."/>
            <person name="Miller M.E."/>
            <person name="Silverstein K.A.T."/>
            <person name="Henningsen E."/>
            <person name="Hirsch C.D."/>
            <person name="Visser B."/>
            <person name="Pretorius Z.A."/>
            <person name="Steffenson B.J."/>
            <person name="Schwessinger B."/>
            <person name="Dodds P.N."/>
            <person name="Figueroa M."/>
        </authorList>
    </citation>
    <scope>NUCLEOTIDE SEQUENCE [LARGE SCALE GENOMIC DNA]</scope>
    <source>
        <strain evidence="4 5">Ug99</strain>
    </source>
</reference>
<feature type="signal peptide" evidence="2">
    <location>
        <begin position="1"/>
        <end position="16"/>
    </location>
</feature>
<evidence type="ECO:0000313" key="5">
    <source>
        <dbReference type="Proteomes" id="UP000325313"/>
    </source>
</evidence>
<evidence type="ECO:0000256" key="2">
    <source>
        <dbReference type="SAM" id="SignalP"/>
    </source>
</evidence>
<dbReference type="Proteomes" id="UP000325313">
    <property type="component" value="Unassembled WGS sequence"/>
</dbReference>
<accession>A0A5B0SCD9</accession>
<keyword evidence="2" id="KW-0732">Signal</keyword>
<feature type="region of interest" description="Disordered" evidence="1">
    <location>
        <begin position="107"/>
        <end position="127"/>
    </location>
</feature>
<protein>
    <submittedName>
        <fullName evidence="4">Uncharacterized protein</fullName>
    </submittedName>
</protein>
<sequence>MSLMLICPLVRAAARAVVLKAAPSAPNQSFQSFSVSEAFHKPFTALDYILAYLHRPGSASPFDYPLSNYRRELDLCPNVFVSDIRLDARNPPSQLCTSSSRPGIHFLSSSQPPLDHPPSYQPLDRSSSMNWPRCHPHEPDSIYIWWN</sequence>
<evidence type="ECO:0000256" key="1">
    <source>
        <dbReference type="SAM" id="MobiDB-lite"/>
    </source>
</evidence>
<name>A0A5B0SCD9_PUCGR</name>
<proteinExistence type="predicted"/>
<dbReference type="AlphaFoldDB" id="A0A5B0SCD9"/>
<gene>
    <name evidence="4" type="ORF">PGTUg99_001658</name>
    <name evidence="3" type="ORF">PGTUg99_014739</name>
</gene>
<dbReference type="EMBL" id="VDEP01000037">
    <property type="protein sequence ID" value="KAA1135678.1"/>
    <property type="molecule type" value="Genomic_DNA"/>
</dbReference>
<evidence type="ECO:0000313" key="4">
    <source>
        <dbReference type="EMBL" id="KAA1135678.1"/>
    </source>
</evidence>
<evidence type="ECO:0000313" key="3">
    <source>
        <dbReference type="EMBL" id="KAA1130413.1"/>
    </source>
</evidence>
<dbReference type="EMBL" id="VDEP01000109">
    <property type="protein sequence ID" value="KAA1130413.1"/>
    <property type="molecule type" value="Genomic_DNA"/>
</dbReference>
<organism evidence="4 5">
    <name type="scientific">Puccinia graminis f. sp. tritici</name>
    <dbReference type="NCBI Taxonomy" id="56615"/>
    <lineage>
        <taxon>Eukaryota</taxon>
        <taxon>Fungi</taxon>
        <taxon>Dikarya</taxon>
        <taxon>Basidiomycota</taxon>
        <taxon>Pucciniomycotina</taxon>
        <taxon>Pucciniomycetes</taxon>
        <taxon>Pucciniales</taxon>
        <taxon>Pucciniaceae</taxon>
        <taxon>Puccinia</taxon>
    </lineage>
</organism>